<keyword evidence="2" id="KW-0732">Signal</keyword>
<comment type="caution">
    <text evidence="4">The sequence shown here is derived from an EMBL/GenBank/DDBJ whole genome shotgun (WGS) entry which is preliminary data.</text>
</comment>
<evidence type="ECO:0000256" key="2">
    <source>
        <dbReference type="ARBA" id="ARBA00022729"/>
    </source>
</evidence>
<dbReference type="Gene3D" id="3.40.50.2300">
    <property type="match status" value="2"/>
</dbReference>
<dbReference type="InterPro" id="IPR028081">
    <property type="entry name" value="Leu-bd"/>
</dbReference>
<name>A0A3E1NW62_9BACT</name>
<protein>
    <recommendedName>
        <fullName evidence="3">Leucine-binding protein domain-containing protein</fullName>
    </recommendedName>
</protein>
<accession>A0A3E1NW62</accession>
<dbReference type="InterPro" id="IPR028082">
    <property type="entry name" value="Peripla_BP_I"/>
</dbReference>
<gene>
    <name evidence="4" type="ORF">DXN04_25505</name>
</gene>
<keyword evidence="5" id="KW-1185">Reference proteome</keyword>
<proteinExistence type="inferred from homology"/>
<evidence type="ECO:0000259" key="3">
    <source>
        <dbReference type="Pfam" id="PF13458"/>
    </source>
</evidence>
<evidence type="ECO:0000256" key="1">
    <source>
        <dbReference type="ARBA" id="ARBA00010062"/>
    </source>
</evidence>
<sequence length="386" mass="43393">MKQLNLGFLTPYSGVYPFYSAHLVTGWMVGMGLDPARQRTVQVLPEFTKGGGPKATTEAAKKLLFFNQADVLSGLINYKSLPSLMPVVEAQRKLGFFFDMGELIPDHSAISPDIFYASHQIWQSEYALGRWAQKRFGNAGHIVMPIYESGYHLANSFQQGAFGAGAQELRVTILPDNPGNTSALDLTEFFAEIERNPPPYVHAIFVGDMGTRFLHAWKESRFHKKVPLTVVETMAYEDILDDVKHLELELYSALTWMKEDERKENKLFVKTFESKAQQPANIYGLMGYEAGLVWKELLPYAQTGDWDKVKAQLFTNTIRGPRGEKGFHPSSGLGLPVSNIVKLHTTTLKINKIILDQGEGIRHDDASLQIIHKENVSGWQNPFLCI</sequence>
<dbReference type="OrthoDB" id="827062at2"/>
<feature type="domain" description="Leucine-binding protein" evidence="3">
    <location>
        <begin position="4"/>
        <end position="330"/>
    </location>
</feature>
<dbReference type="AlphaFoldDB" id="A0A3E1NW62"/>
<dbReference type="Pfam" id="PF13458">
    <property type="entry name" value="Peripla_BP_6"/>
    <property type="match status" value="1"/>
</dbReference>
<comment type="similarity">
    <text evidence="1">Belongs to the leucine-binding protein family.</text>
</comment>
<dbReference type="RefSeq" id="WP_116856229.1">
    <property type="nucleotide sequence ID" value="NZ_QTJV01000010.1"/>
</dbReference>
<dbReference type="Proteomes" id="UP000261174">
    <property type="component" value="Unassembled WGS sequence"/>
</dbReference>
<evidence type="ECO:0000313" key="4">
    <source>
        <dbReference type="EMBL" id="RFM32143.1"/>
    </source>
</evidence>
<dbReference type="EMBL" id="QTJV01000010">
    <property type="protein sequence ID" value="RFM32143.1"/>
    <property type="molecule type" value="Genomic_DNA"/>
</dbReference>
<reference evidence="4 5" key="1">
    <citation type="submission" date="2018-08" db="EMBL/GenBank/DDBJ databases">
        <title>Chitinophaga sp. K20C18050901, a novel bacterium isolated from forest soil.</title>
        <authorList>
            <person name="Wang C."/>
        </authorList>
    </citation>
    <scope>NUCLEOTIDE SEQUENCE [LARGE SCALE GENOMIC DNA]</scope>
    <source>
        <strain evidence="4 5">K20C18050901</strain>
    </source>
</reference>
<organism evidence="4 5">
    <name type="scientific">Chitinophaga silvisoli</name>
    <dbReference type="NCBI Taxonomy" id="2291814"/>
    <lineage>
        <taxon>Bacteria</taxon>
        <taxon>Pseudomonadati</taxon>
        <taxon>Bacteroidota</taxon>
        <taxon>Chitinophagia</taxon>
        <taxon>Chitinophagales</taxon>
        <taxon>Chitinophagaceae</taxon>
        <taxon>Chitinophaga</taxon>
    </lineage>
</organism>
<evidence type="ECO:0000313" key="5">
    <source>
        <dbReference type="Proteomes" id="UP000261174"/>
    </source>
</evidence>
<dbReference type="SUPFAM" id="SSF53822">
    <property type="entry name" value="Periplasmic binding protein-like I"/>
    <property type="match status" value="1"/>
</dbReference>